<dbReference type="InterPro" id="IPR013783">
    <property type="entry name" value="Ig-like_fold"/>
</dbReference>
<evidence type="ECO:0000259" key="1">
    <source>
        <dbReference type="Pfam" id="PF08770"/>
    </source>
</evidence>
<evidence type="ECO:0000313" key="2">
    <source>
        <dbReference type="EMBL" id="QDO98144.1"/>
    </source>
</evidence>
<sequence length="109" mass="12128">MSTDIKPRIRVPQGIKRGDVVEIKTLISHPMESGQRKDTDGKIIPRMIINRMSVALNGKQVFEARLEPAMSANPYLSFFLKCTQSGTLEFTWTDDNGGLYKASQALTVA</sequence>
<name>A0A516H2Z5_9PROT</name>
<dbReference type="InterPro" id="IPR014756">
    <property type="entry name" value="Ig_E-set"/>
</dbReference>
<dbReference type="Proteomes" id="UP000317496">
    <property type="component" value="Chromosome"/>
</dbReference>
<gene>
    <name evidence="2" type="primary">soxZ</name>
    <name evidence="2" type="ORF">FNB15_13065</name>
</gene>
<dbReference type="EMBL" id="CP041636">
    <property type="protein sequence ID" value="QDO98144.1"/>
    <property type="molecule type" value="Genomic_DNA"/>
</dbReference>
<dbReference type="OrthoDB" id="9795530at2"/>
<proteinExistence type="predicted"/>
<dbReference type="KEGG" id="fer:FNB15_13065"/>
<dbReference type="RefSeq" id="WP_144069125.1">
    <property type="nucleotide sequence ID" value="NZ_CP041636.1"/>
</dbReference>
<reference evidence="2 3" key="1">
    <citation type="submission" date="2019-07" db="EMBL/GenBank/DDBJ databases">
        <title>Genome sequencing for Ferrovibrio sp. K5.</title>
        <authorList>
            <person name="Park S.-J."/>
        </authorList>
    </citation>
    <scope>NUCLEOTIDE SEQUENCE [LARGE SCALE GENOMIC DNA]</scope>
    <source>
        <strain evidence="2 3">K5</strain>
    </source>
</reference>
<evidence type="ECO:0000313" key="3">
    <source>
        <dbReference type="Proteomes" id="UP000317496"/>
    </source>
</evidence>
<dbReference type="SUPFAM" id="SSF81296">
    <property type="entry name" value="E set domains"/>
    <property type="match status" value="1"/>
</dbReference>
<dbReference type="Pfam" id="PF08770">
    <property type="entry name" value="SoxZ"/>
    <property type="match status" value="1"/>
</dbReference>
<dbReference type="AlphaFoldDB" id="A0A516H2Z5"/>
<accession>A0A516H2Z5</accession>
<organism evidence="2 3">
    <name type="scientific">Ferrovibrio terrae</name>
    <dbReference type="NCBI Taxonomy" id="2594003"/>
    <lineage>
        <taxon>Bacteria</taxon>
        <taxon>Pseudomonadati</taxon>
        <taxon>Pseudomonadota</taxon>
        <taxon>Alphaproteobacteria</taxon>
        <taxon>Rhodospirillales</taxon>
        <taxon>Rhodospirillaceae</taxon>
        <taxon>Ferrovibrio</taxon>
    </lineage>
</organism>
<feature type="domain" description="Sulphur oxidation protein SoxZ" evidence="1">
    <location>
        <begin position="10"/>
        <end position="103"/>
    </location>
</feature>
<dbReference type="InterPro" id="IPR030995">
    <property type="entry name" value="SoxZ"/>
</dbReference>
<keyword evidence="3" id="KW-1185">Reference proteome</keyword>
<dbReference type="Gene3D" id="2.60.40.10">
    <property type="entry name" value="Immunoglobulins"/>
    <property type="match status" value="1"/>
</dbReference>
<protein>
    <submittedName>
        <fullName evidence="2">Thiosulfate oxidation carrier complex protein SoxZ</fullName>
    </submittedName>
</protein>
<dbReference type="NCBIfam" id="TIGR04490">
    <property type="entry name" value="SoxZ_true"/>
    <property type="match status" value="1"/>
</dbReference>
<dbReference type="InterPro" id="IPR014880">
    <property type="entry name" value="SoxZ_dom"/>
</dbReference>